<gene>
    <name evidence="1" type="ORF">TELCIR_19498</name>
</gene>
<dbReference type="AlphaFoldDB" id="A0A2G9TM64"/>
<dbReference type="OrthoDB" id="10011303at2759"/>
<protein>
    <submittedName>
        <fullName evidence="1">Uncharacterized protein</fullName>
    </submittedName>
</protein>
<sequence>MIHRRKGPLMEDHHGRGIPEFRLQERTAPSHRFLMRPHPQHHHQLNGSKRGASVYRLLFKYYNPTTVPITATVEGALKMTHTQDIMQSEKVVFTPTSAPSVKGVTVAGKPFVMNPEKWTLGVNTKQRLFGSDYIVVLPAEYYLRTILKERAAPPYEANNVPIEHLSVIIGPAFYVQTEDDKKVIEATIEVPEDYDHAVVVEYRNHKKTHHTVGRRICCRPTACAGVPQLYPPAGNAIVAEAEAGQENPVSGDKLLFPIANPIVMLLD</sequence>
<dbReference type="Proteomes" id="UP000230423">
    <property type="component" value="Unassembled WGS sequence"/>
</dbReference>
<name>A0A2G9TM64_TELCI</name>
<evidence type="ECO:0000313" key="1">
    <source>
        <dbReference type="EMBL" id="PIO59051.1"/>
    </source>
</evidence>
<evidence type="ECO:0000313" key="2">
    <source>
        <dbReference type="Proteomes" id="UP000230423"/>
    </source>
</evidence>
<accession>A0A2G9TM64</accession>
<proteinExistence type="predicted"/>
<dbReference type="EMBL" id="KZ358979">
    <property type="protein sequence ID" value="PIO59051.1"/>
    <property type="molecule type" value="Genomic_DNA"/>
</dbReference>
<reference evidence="1 2" key="1">
    <citation type="submission" date="2015-09" db="EMBL/GenBank/DDBJ databases">
        <title>Draft genome of the parasitic nematode Teladorsagia circumcincta isolate WARC Sus (inbred).</title>
        <authorList>
            <person name="Mitreva M."/>
        </authorList>
    </citation>
    <scope>NUCLEOTIDE SEQUENCE [LARGE SCALE GENOMIC DNA]</scope>
    <source>
        <strain evidence="1 2">S</strain>
    </source>
</reference>
<organism evidence="1 2">
    <name type="scientific">Teladorsagia circumcincta</name>
    <name type="common">Brown stomach worm</name>
    <name type="synonym">Ostertagia circumcincta</name>
    <dbReference type="NCBI Taxonomy" id="45464"/>
    <lineage>
        <taxon>Eukaryota</taxon>
        <taxon>Metazoa</taxon>
        <taxon>Ecdysozoa</taxon>
        <taxon>Nematoda</taxon>
        <taxon>Chromadorea</taxon>
        <taxon>Rhabditida</taxon>
        <taxon>Rhabditina</taxon>
        <taxon>Rhabditomorpha</taxon>
        <taxon>Strongyloidea</taxon>
        <taxon>Trichostrongylidae</taxon>
        <taxon>Teladorsagia</taxon>
    </lineage>
</organism>
<keyword evidence="2" id="KW-1185">Reference proteome</keyword>